<reference evidence="2" key="1">
    <citation type="submission" date="2015-07" db="EMBL/GenBank/DDBJ databases">
        <authorList>
            <person name="Rodrigo-Torres Lidia"/>
            <person name="Arahal R.David."/>
        </authorList>
    </citation>
    <scope>NUCLEOTIDE SEQUENCE [LARGE SCALE GENOMIC DNA]</scope>
    <source>
        <strain evidence="2">CECT 5096</strain>
    </source>
</reference>
<keyword evidence="1" id="KW-0378">Hydrolase</keyword>
<protein>
    <submittedName>
        <fullName evidence="1">Fructose-1-phosphate phosphatase YqaB</fullName>
        <ecNumber evidence="1">3.1.3.-</ecNumber>
    </submittedName>
</protein>
<proteinExistence type="predicted"/>
<dbReference type="AlphaFoldDB" id="A0A0M7A8U6"/>
<dbReference type="GO" id="GO:0050308">
    <property type="term" value="F:sugar-phosphatase activity"/>
    <property type="evidence" value="ECO:0007669"/>
    <property type="project" value="TreeGrafter"/>
</dbReference>
<evidence type="ECO:0000313" key="2">
    <source>
        <dbReference type="Proteomes" id="UP000049983"/>
    </source>
</evidence>
<dbReference type="InterPro" id="IPR051806">
    <property type="entry name" value="HAD-like_SPP"/>
</dbReference>
<dbReference type="SFLD" id="SFLDG01129">
    <property type="entry name" value="C1.5:_HAD__Beta-PGM__Phosphata"/>
    <property type="match status" value="1"/>
</dbReference>
<organism evidence="1 2">
    <name type="scientific">Roseibium album</name>
    <dbReference type="NCBI Taxonomy" id="311410"/>
    <lineage>
        <taxon>Bacteria</taxon>
        <taxon>Pseudomonadati</taxon>
        <taxon>Pseudomonadota</taxon>
        <taxon>Alphaproteobacteria</taxon>
        <taxon>Hyphomicrobiales</taxon>
        <taxon>Stappiaceae</taxon>
        <taxon>Roseibium</taxon>
    </lineage>
</organism>
<dbReference type="NCBIfam" id="TIGR01509">
    <property type="entry name" value="HAD-SF-IA-v3"/>
    <property type="match status" value="1"/>
</dbReference>
<dbReference type="Pfam" id="PF13419">
    <property type="entry name" value="HAD_2"/>
    <property type="match status" value="1"/>
</dbReference>
<dbReference type="InterPro" id="IPR041492">
    <property type="entry name" value="HAD_2"/>
</dbReference>
<dbReference type="SUPFAM" id="SSF56784">
    <property type="entry name" value="HAD-like"/>
    <property type="match status" value="1"/>
</dbReference>
<dbReference type="Gene3D" id="3.40.50.1000">
    <property type="entry name" value="HAD superfamily/HAD-like"/>
    <property type="match status" value="1"/>
</dbReference>
<dbReference type="STRING" id="311410.LA5095_01885"/>
<dbReference type="InterPro" id="IPR023214">
    <property type="entry name" value="HAD_sf"/>
</dbReference>
<dbReference type="EMBL" id="CXWC01000010">
    <property type="protein sequence ID" value="CTQ72017.1"/>
    <property type="molecule type" value="Genomic_DNA"/>
</dbReference>
<gene>
    <name evidence="1" type="primary">yqaB</name>
    <name evidence="1" type="ORF">LA5096_03139</name>
</gene>
<dbReference type="PANTHER" id="PTHR43481">
    <property type="entry name" value="FRUCTOSE-1-PHOSPHATE PHOSPHATASE"/>
    <property type="match status" value="1"/>
</dbReference>
<dbReference type="PANTHER" id="PTHR43481:SF4">
    <property type="entry name" value="GLYCEROL-1-PHOSPHATE PHOSPHOHYDROLASE 1-RELATED"/>
    <property type="match status" value="1"/>
</dbReference>
<dbReference type="Gene3D" id="1.10.150.240">
    <property type="entry name" value="Putative phosphatase, domain 2"/>
    <property type="match status" value="1"/>
</dbReference>
<accession>A0A0M7A8U6</accession>
<dbReference type="EC" id="3.1.3.-" evidence="1"/>
<dbReference type="Proteomes" id="UP000049983">
    <property type="component" value="Unassembled WGS sequence"/>
</dbReference>
<dbReference type="InterPro" id="IPR023198">
    <property type="entry name" value="PGP-like_dom2"/>
</dbReference>
<dbReference type="InterPro" id="IPR006439">
    <property type="entry name" value="HAD-SF_hydro_IA"/>
</dbReference>
<sequence>MSSPDTGKFEALLHSARALIFDCDGTLVKTPDLYGKGWRKAFRNAGLDMELAWYHLRAGMSEHVLMDAYEQEHNVKLDRERTVQDLRTALLQDMPSVREIQDVASVARRFHGLKPMAVASGGPREIVRASLDAAGLLQLFDTVVTIDDVNNAKPAPDLFLEAAERLGVTSRFCLVFEDSPQGLQAAGNAGMSVIDVNGLI</sequence>
<dbReference type="SFLD" id="SFLDS00003">
    <property type="entry name" value="Haloacid_Dehalogenase"/>
    <property type="match status" value="1"/>
</dbReference>
<name>A0A0M7A8U6_9HYPH</name>
<dbReference type="InterPro" id="IPR036412">
    <property type="entry name" value="HAD-like_sf"/>
</dbReference>
<keyword evidence="2" id="KW-1185">Reference proteome</keyword>
<evidence type="ECO:0000313" key="1">
    <source>
        <dbReference type="EMBL" id="CTQ72017.1"/>
    </source>
</evidence>